<keyword evidence="2" id="KW-1185">Reference proteome</keyword>
<organism evidence="1 2">
    <name type="scientific">Sphingobacterium thermophilum</name>
    <dbReference type="NCBI Taxonomy" id="768534"/>
    <lineage>
        <taxon>Bacteria</taxon>
        <taxon>Pseudomonadati</taxon>
        <taxon>Bacteroidota</taxon>
        <taxon>Sphingobacteriia</taxon>
        <taxon>Sphingobacteriales</taxon>
        <taxon>Sphingobacteriaceae</taxon>
        <taxon>Sphingobacterium</taxon>
    </lineage>
</organism>
<dbReference type="Proteomes" id="UP001500394">
    <property type="component" value="Unassembled WGS sequence"/>
</dbReference>
<reference evidence="2" key="1">
    <citation type="journal article" date="2019" name="Int. J. Syst. Evol. Microbiol.">
        <title>The Global Catalogue of Microorganisms (GCM) 10K type strain sequencing project: providing services to taxonomists for standard genome sequencing and annotation.</title>
        <authorList>
            <consortium name="The Broad Institute Genomics Platform"/>
            <consortium name="The Broad Institute Genome Sequencing Center for Infectious Disease"/>
            <person name="Wu L."/>
            <person name="Ma J."/>
        </authorList>
    </citation>
    <scope>NUCLEOTIDE SEQUENCE [LARGE SCALE GENOMIC DNA]</scope>
    <source>
        <strain evidence="2">JCM 17858</strain>
    </source>
</reference>
<evidence type="ECO:0000313" key="2">
    <source>
        <dbReference type="Proteomes" id="UP001500394"/>
    </source>
</evidence>
<comment type="caution">
    <text evidence="1">The sequence shown here is derived from an EMBL/GenBank/DDBJ whole genome shotgun (WGS) entry which is preliminary data.</text>
</comment>
<proteinExistence type="predicted"/>
<gene>
    <name evidence="1" type="ORF">GCM10023173_14710</name>
</gene>
<dbReference type="EMBL" id="BAABGR010000015">
    <property type="protein sequence ID" value="GAA4516037.1"/>
    <property type="molecule type" value="Genomic_DNA"/>
</dbReference>
<name>A0ABP8R1S7_9SPHI</name>
<evidence type="ECO:0000313" key="1">
    <source>
        <dbReference type="EMBL" id="GAA4516037.1"/>
    </source>
</evidence>
<sequence length="121" mass="13905">MSNELENNDMKQILSVIIILLSTSLSKAQTYIEGWRVIPFSQVANSSLLPQNQRLSTTASFNKLKEIEPTTTKKAPDEMTGEYWLIDSMLIQLVTRQISSEWPKNDLEDFRLSLIQMLVEK</sequence>
<accession>A0ABP8R1S7</accession>
<protein>
    <submittedName>
        <fullName evidence="1">Uncharacterized protein</fullName>
    </submittedName>
</protein>